<dbReference type="SUPFAM" id="SSF52540">
    <property type="entry name" value="P-loop containing nucleoside triphosphate hydrolases"/>
    <property type="match status" value="1"/>
</dbReference>
<dbReference type="Proteomes" id="UP000030742">
    <property type="component" value="Unassembled WGS sequence"/>
</dbReference>
<evidence type="ECO:0000256" key="1">
    <source>
        <dbReference type="SAM" id="MobiDB-lite"/>
    </source>
</evidence>
<proteinExistence type="predicted"/>
<dbReference type="EMBL" id="KB632184">
    <property type="protein sequence ID" value="ERL89653.1"/>
    <property type="molecule type" value="Genomic_DNA"/>
</dbReference>
<dbReference type="Pfam" id="PF08477">
    <property type="entry name" value="Roc"/>
    <property type="match status" value="1"/>
</dbReference>
<dbReference type="Gene3D" id="3.40.50.300">
    <property type="entry name" value="P-loop containing nucleotide triphosphate hydrolases"/>
    <property type="match status" value="1"/>
</dbReference>
<evidence type="ECO:0000313" key="3">
    <source>
        <dbReference type="Proteomes" id="UP000030742"/>
    </source>
</evidence>
<evidence type="ECO:0008006" key="4">
    <source>
        <dbReference type="Google" id="ProtNLM"/>
    </source>
</evidence>
<feature type="compositionally biased region" description="Polar residues" evidence="1">
    <location>
        <begin position="549"/>
        <end position="567"/>
    </location>
</feature>
<feature type="compositionally biased region" description="Basic and acidic residues" evidence="1">
    <location>
        <begin position="644"/>
        <end position="653"/>
    </location>
</feature>
<dbReference type="InterPro" id="IPR027417">
    <property type="entry name" value="P-loop_NTPase"/>
</dbReference>
<dbReference type="OrthoDB" id="207081at2759"/>
<feature type="compositionally biased region" description="Basic and acidic residues" evidence="1">
    <location>
        <begin position="606"/>
        <end position="616"/>
    </location>
</feature>
<dbReference type="PANTHER" id="PTHR14932">
    <property type="entry name" value="RAS GTPASE-RELATED"/>
    <property type="match status" value="1"/>
</dbReference>
<evidence type="ECO:0000313" key="2">
    <source>
        <dbReference type="EMBL" id="ERL89653.1"/>
    </source>
</evidence>
<dbReference type="PANTHER" id="PTHR14932:SF1">
    <property type="entry name" value="RAB-LIKE PROTEIN 6"/>
    <property type="match status" value="1"/>
</dbReference>
<gene>
    <name evidence="2" type="ORF">D910_07018</name>
</gene>
<dbReference type="GO" id="GO:0005634">
    <property type="term" value="C:nucleus"/>
    <property type="evidence" value="ECO:0007669"/>
    <property type="project" value="TreeGrafter"/>
</dbReference>
<dbReference type="SMART" id="SM00175">
    <property type="entry name" value="RAB"/>
    <property type="match status" value="1"/>
</dbReference>
<feature type="compositionally biased region" description="Basic residues" evidence="1">
    <location>
        <begin position="623"/>
        <end position="643"/>
    </location>
</feature>
<sequence length="673" mass="74528">MFSAIKRLTSKGDAAASSNTSMPSNVQAMSSSLQRKFAKGVQYNSNTSSTVSSLPQTFLVIVVKIVIKGDRNVGKTCLFHRLQGKRFIEEYIPTDEIQATSIQWNYKATDDVVKVEVWDVVDKGKKKKHLDGLKLDNAQLDMPEEAALDAEFLDVYKGTNGVIIVLDLTKSWTFDYVQRELPKIPSHIPVIILSNHCDMSHHRTVTADHVNFYIESISGTRSDVHKTLASRTRSAQVRHTEASMRNGFGLKLLHKFFNLPFLQLQKESLLRQIERNERETLATSQVSCRCKANGAFSTCRELDSYAESDEANYAKFLDNLVKKRRQVADSNANIPPPLIAEGADMRRSQSCSIVIGGGESPVDMRKPIPFDNGAQTVTKTAAVGKSASMSSGFGALPDLRKLDINPITSVDEFCPEGGHLGGFLDDVQFQGASRVIEHEETDSDTDTGNPLVSELQEDFDPEEPAASKPIKVAKKLEVFCAVKAPKSDGSSELEVEKTIPEDYDMKHTNDEFDSTINSEISELTSDVYDGWSAPDSKWRRSPEGGEDTSMVSQNMDNDSISVTSSNVHMELLTSRKTPSSGNASVLSESEDTHTSSSVKDKKHKEKVADGPIRCDKGALNTDKKHKKKKDERPKGEKKHRRRSKAEAVSRRDELEEFLNGTSSPPIDTAYEAI</sequence>
<dbReference type="GO" id="GO:0005829">
    <property type="term" value="C:cytosol"/>
    <property type="evidence" value="ECO:0007669"/>
    <property type="project" value="TreeGrafter"/>
</dbReference>
<organism evidence="2 3">
    <name type="scientific">Dendroctonus ponderosae</name>
    <name type="common">Mountain pine beetle</name>
    <dbReference type="NCBI Taxonomy" id="77166"/>
    <lineage>
        <taxon>Eukaryota</taxon>
        <taxon>Metazoa</taxon>
        <taxon>Ecdysozoa</taxon>
        <taxon>Arthropoda</taxon>
        <taxon>Hexapoda</taxon>
        <taxon>Insecta</taxon>
        <taxon>Pterygota</taxon>
        <taxon>Neoptera</taxon>
        <taxon>Endopterygota</taxon>
        <taxon>Coleoptera</taxon>
        <taxon>Polyphaga</taxon>
        <taxon>Cucujiformia</taxon>
        <taxon>Curculionidae</taxon>
        <taxon>Scolytinae</taxon>
        <taxon>Dendroctonus</taxon>
    </lineage>
</organism>
<feature type="compositionally biased region" description="Polar residues" evidence="1">
    <location>
        <begin position="574"/>
        <end position="587"/>
    </location>
</feature>
<accession>U4UBE4</accession>
<name>U4UBE4_DENPD</name>
<dbReference type="STRING" id="77166.U4UBE4"/>
<dbReference type="InterPro" id="IPR040385">
    <property type="entry name" value="RABL6"/>
</dbReference>
<dbReference type="PROSITE" id="PS51419">
    <property type="entry name" value="RAB"/>
    <property type="match status" value="1"/>
</dbReference>
<reference evidence="2 3" key="1">
    <citation type="journal article" date="2013" name="Genome Biol.">
        <title>Draft genome of the mountain pine beetle, Dendroctonus ponderosae Hopkins, a major forest pest.</title>
        <authorList>
            <person name="Keeling C.I."/>
            <person name="Yuen M.M."/>
            <person name="Liao N.Y."/>
            <person name="Docking T.R."/>
            <person name="Chan S.K."/>
            <person name="Taylor G.A."/>
            <person name="Palmquist D.L."/>
            <person name="Jackman S.D."/>
            <person name="Nguyen A."/>
            <person name="Li M."/>
            <person name="Henderson H."/>
            <person name="Janes J.K."/>
            <person name="Zhao Y."/>
            <person name="Pandoh P."/>
            <person name="Moore R."/>
            <person name="Sperling F.A."/>
            <person name="Huber D.P."/>
            <person name="Birol I."/>
            <person name="Jones S.J."/>
            <person name="Bohlmann J."/>
        </authorList>
    </citation>
    <scope>NUCLEOTIDE SEQUENCE</scope>
</reference>
<dbReference type="GO" id="GO:0005525">
    <property type="term" value="F:GTP binding"/>
    <property type="evidence" value="ECO:0007669"/>
    <property type="project" value="InterPro"/>
</dbReference>
<feature type="region of interest" description="Disordered" evidence="1">
    <location>
        <begin position="527"/>
        <end position="673"/>
    </location>
</feature>
<dbReference type="AlphaFoldDB" id="U4UBE4"/>
<dbReference type="PRINTS" id="PR00449">
    <property type="entry name" value="RASTRNSFRMNG"/>
</dbReference>
<protein>
    <recommendedName>
        <fullName evidence="4">GTP-binding protein Parf</fullName>
    </recommendedName>
</protein>